<evidence type="ECO:0000313" key="2">
    <source>
        <dbReference type="EMBL" id="JAH09381.1"/>
    </source>
</evidence>
<feature type="compositionally biased region" description="Polar residues" evidence="1">
    <location>
        <begin position="41"/>
        <end position="50"/>
    </location>
</feature>
<protein>
    <submittedName>
        <fullName evidence="2">Uncharacterized protein</fullName>
    </submittedName>
</protein>
<reference evidence="2" key="2">
    <citation type="journal article" date="2015" name="Fish Shellfish Immunol.">
        <title>Early steps in the European eel (Anguilla anguilla)-Vibrio vulnificus interaction in the gills: Role of the RtxA13 toxin.</title>
        <authorList>
            <person name="Callol A."/>
            <person name="Pajuelo D."/>
            <person name="Ebbesson L."/>
            <person name="Teles M."/>
            <person name="MacKenzie S."/>
            <person name="Amaro C."/>
        </authorList>
    </citation>
    <scope>NUCLEOTIDE SEQUENCE</scope>
</reference>
<sequence>MQHYKVLFFFRSKHEGFAENLQKSTSSENLSPCVGHKRTPPQRSSTTVPH</sequence>
<name>A0A0E9PXN8_ANGAN</name>
<evidence type="ECO:0000256" key="1">
    <source>
        <dbReference type="SAM" id="MobiDB-lite"/>
    </source>
</evidence>
<feature type="compositionally biased region" description="Polar residues" evidence="1">
    <location>
        <begin position="21"/>
        <end position="30"/>
    </location>
</feature>
<accession>A0A0E9PXN8</accession>
<feature type="region of interest" description="Disordered" evidence="1">
    <location>
        <begin position="21"/>
        <end position="50"/>
    </location>
</feature>
<reference evidence="2" key="1">
    <citation type="submission" date="2014-11" db="EMBL/GenBank/DDBJ databases">
        <authorList>
            <person name="Amaro Gonzalez C."/>
        </authorList>
    </citation>
    <scope>NUCLEOTIDE SEQUENCE</scope>
</reference>
<organism evidence="2">
    <name type="scientific">Anguilla anguilla</name>
    <name type="common">European freshwater eel</name>
    <name type="synonym">Muraena anguilla</name>
    <dbReference type="NCBI Taxonomy" id="7936"/>
    <lineage>
        <taxon>Eukaryota</taxon>
        <taxon>Metazoa</taxon>
        <taxon>Chordata</taxon>
        <taxon>Craniata</taxon>
        <taxon>Vertebrata</taxon>
        <taxon>Euteleostomi</taxon>
        <taxon>Actinopterygii</taxon>
        <taxon>Neopterygii</taxon>
        <taxon>Teleostei</taxon>
        <taxon>Anguilliformes</taxon>
        <taxon>Anguillidae</taxon>
        <taxon>Anguilla</taxon>
    </lineage>
</organism>
<proteinExistence type="predicted"/>
<dbReference type="AlphaFoldDB" id="A0A0E9PXN8"/>
<dbReference type="EMBL" id="GBXM01099196">
    <property type="protein sequence ID" value="JAH09381.1"/>
    <property type="molecule type" value="Transcribed_RNA"/>
</dbReference>